<organism evidence="10 11">
    <name type="scientific">Limibacillus halophilus</name>
    <dbReference type="NCBI Taxonomy" id="1579333"/>
    <lineage>
        <taxon>Bacteria</taxon>
        <taxon>Pseudomonadati</taxon>
        <taxon>Pseudomonadota</taxon>
        <taxon>Alphaproteobacteria</taxon>
        <taxon>Rhodospirillales</taxon>
        <taxon>Rhodovibrionaceae</taxon>
        <taxon>Limibacillus</taxon>
    </lineage>
</organism>
<dbReference type="GO" id="GO:0016020">
    <property type="term" value="C:membrane"/>
    <property type="evidence" value="ECO:0007669"/>
    <property type="project" value="UniProtKB-SubCell"/>
</dbReference>
<keyword evidence="5" id="KW-0720">Serine protease</keyword>
<dbReference type="Proteomes" id="UP000581135">
    <property type="component" value="Unassembled WGS sequence"/>
</dbReference>
<comment type="similarity">
    <text evidence="2">Belongs to the peptidase S49 family.</text>
</comment>
<evidence type="ECO:0000256" key="3">
    <source>
        <dbReference type="ARBA" id="ARBA00022670"/>
    </source>
</evidence>
<evidence type="ECO:0000256" key="7">
    <source>
        <dbReference type="PIRSR" id="PIRSR001217-1"/>
    </source>
</evidence>
<keyword evidence="3 10" id="KW-0645">Protease</keyword>
<comment type="caution">
    <text evidence="10">The sequence shown here is derived from an EMBL/GenBank/DDBJ whole genome shotgun (WGS) entry which is preliminary data.</text>
</comment>
<evidence type="ECO:0000256" key="4">
    <source>
        <dbReference type="ARBA" id="ARBA00022801"/>
    </source>
</evidence>
<feature type="domain" description="Peptidase S49" evidence="9">
    <location>
        <begin position="127"/>
        <end position="281"/>
    </location>
</feature>
<gene>
    <name evidence="10" type="ORF">FHR98_001378</name>
</gene>
<feature type="domain" description="Peptidase S49" evidence="9">
    <location>
        <begin position="381"/>
        <end position="531"/>
    </location>
</feature>
<proteinExistence type="inferred from homology"/>
<sequence>MRIIVFLLKSIVGLLASIGFILVAGTAALIYYGSQVPEVKKLVSQEKIPAETVLELDLVQGLAENGPQDGLLDLARLGKRPLLLSDAVEALERAADDPKVLAVVAHLGRGDLGLAQTSELRDAVLKFRESGKPTIAFAETFGEAGEAMPHFYLATAFEKVWIQPSASLPITGFRFEQPFIGGALEMVGVVPRFDQREEYKGVGSSLTEREQPEAIRENLTDLVDSFLQETAKGIAEARGLSETKVREIIDSAPLNGQQALDLGLVDHLGYWDEVEAEIENATESTESARMGLARYASLSRVPAPDSATKIALVRGQGGITLTDSGPSPLGGGSGITSDRMAKALSDAIEDDAIKAIVLRVDSPGGSYVASDTIWHQVTRARAVGKPVIVSMGNLAASGGYFIAMAADKIVAQPMTITGSIGVVSGKFVVEEVLEKLQLSMGGAEAGKNAGFYSATQDFTPEQWELFQTMLDEVYADFTGKAAAGRGFDAEQIDAVAGGRIWSGADALEVGLVDALGGLSTAIDLAKEAAGVPPGEAIALVPFPEEQDPFAAFIEEAIGKPLSTLSRLEQFAARWLTISEALTGNPQSRLLQDSRFRQ</sequence>
<evidence type="ECO:0000256" key="6">
    <source>
        <dbReference type="ARBA" id="ARBA00023136"/>
    </source>
</evidence>
<dbReference type="SUPFAM" id="SSF52096">
    <property type="entry name" value="ClpP/crotonase"/>
    <property type="match status" value="2"/>
</dbReference>
<keyword evidence="8" id="KW-1133">Transmembrane helix</keyword>
<feature type="active site" description="Proton donor/acceptor" evidence="7">
    <location>
        <position position="200"/>
    </location>
</feature>
<dbReference type="Pfam" id="PF01343">
    <property type="entry name" value="Peptidase_S49"/>
    <property type="match status" value="2"/>
</dbReference>
<dbReference type="GO" id="GO:0008236">
    <property type="term" value="F:serine-type peptidase activity"/>
    <property type="evidence" value="ECO:0007669"/>
    <property type="project" value="UniProtKB-KW"/>
</dbReference>
<name>A0A839SSY8_9PROT</name>
<keyword evidence="6 8" id="KW-0472">Membrane</keyword>
<evidence type="ECO:0000259" key="9">
    <source>
        <dbReference type="Pfam" id="PF01343"/>
    </source>
</evidence>
<feature type="active site" description="Nucleophile" evidence="7">
    <location>
        <position position="397"/>
    </location>
</feature>
<accession>A0A839SSY8</accession>
<dbReference type="InterPro" id="IPR002142">
    <property type="entry name" value="Peptidase_S49"/>
</dbReference>
<dbReference type="PIRSF" id="PIRSF001217">
    <property type="entry name" value="Protease_4_SppA"/>
    <property type="match status" value="1"/>
</dbReference>
<dbReference type="CDD" id="cd07018">
    <property type="entry name" value="S49_SppA_67K_type"/>
    <property type="match status" value="1"/>
</dbReference>
<evidence type="ECO:0000313" key="10">
    <source>
        <dbReference type="EMBL" id="MBB3065099.1"/>
    </source>
</evidence>
<dbReference type="InterPro" id="IPR004634">
    <property type="entry name" value="Pept_S49_pIV"/>
</dbReference>
<dbReference type="Gene3D" id="3.90.226.10">
    <property type="entry name" value="2-enoyl-CoA Hydratase, Chain A, domain 1"/>
    <property type="match status" value="2"/>
</dbReference>
<feature type="transmembrane region" description="Helical" evidence="8">
    <location>
        <begin position="12"/>
        <end position="32"/>
    </location>
</feature>
<evidence type="ECO:0000313" key="11">
    <source>
        <dbReference type="Proteomes" id="UP000581135"/>
    </source>
</evidence>
<dbReference type="NCBIfam" id="TIGR00706">
    <property type="entry name" value="SppA_dom"/>
    <property type="match status" value="1"/>
</dbReference>
<comment type="subcellular location">
    <subcellularLocation>
        <location evidence="1">Membrane</location>
    </subcellularLocation>
</comment>
<protein>
    <submittedName>
        <fullName evidence="10">Protease-4</fullName>
        <ecNumber evidence="10">3.4.21.-</ecNumber>
    </submittedName>
</protein>
<evidence type="ECO:0000256" key="8">
    <source>
        <dbReference type="SAM" id="Phobius"/>
    </source>
</evidence>
<dbReference type="PANTHER" id="PTHR33209">
    <property type="entry name" value="PROTEASE 4"/>
    <property type="match status" value="1"/>
</dbReference>
<dbReference type="AlphaFoldDB" id="A0A839SSY8"/>
<keyword evidence="11" id="KW-1185">Reference proteome</keyword>
<dbReference type="PANTHER" id="PTHR33209:SF1">
    <property type="entry name" value="PEPTIDASE S49 DOMAIN-CONTAINING PROTEIN"/>
    <property type="match status" value="1"/>
</dbReference>
<keyword evidence="4 10" id="KW-0378">Hydrolase</keyword>
<keyword evidence="8" id="KW-0812">Transmembrane</keyword>
<dbReference type="Gene3D" id="6.20.330.10">
    <property type="match status" value="1"/>
</dbReference>
<dbReference type="InterPro" id="IPR004635">
    <property type="entry name" value="Pept_S49_SppA"/>
</dbReference>
<evidence type="ECO:0000256" key="5">
    <source>
        <dbReference type="ARBA" id="ARBA00022825"/>
    </source>
</evidence>
<dbReference type="EMBL" id="JACHXA010000003">
    <property type="protein sequence ID" value="MBB3065099.1"/>
    <property type="molecule type" value="Genomic_DNA"/>
</dbReference>
<dbReference type="InterPro" id="IPR047217">
    <property type="entry name" value="S49_SppA_67K_type_N"/>
</dbReference>
<evidence type="ECO:0000256" key="1">
    <source>
        <dbReference type="ARBA" id="ARBA00004370"/>
    </source>
</evidence>
<dbReference type="InterPro" id="IPR029045">
    <property type="entry name" value="ClpP/crotonase-like_dom_sf"/>
</dbReference>
<reference evidence="10 11" key="1">
    <citation type="submission" date="2020-08" db="EMBL/GenBank/DDBJ databases">
        <title>Genomic Encyclopedia of Type Strains, Phase III (KMG-III): the genomes of soil and plant-associated and newly described type strains.</title>
        <authorList>
            <person name="Whitman W."/>
        </authorList>
    </citation>
    <scope>NUCLEOTIDE SEQUENCE [LARGE SCALE GENOMIC DNA]</scope>
    <source>
        <strain evidence="10 11">CECT 8803</strain>
    </source>
</reference>
<dbReference type="RefSeq" id="WP_183415906.1">
    <property type="nucleotide sequence ID" value="NZ_JACHXA010000003.1"/>
</dbReference>
<dbReference type="GO" id="GO:0006465">
    <property type="term" value="P:signal peptide processing"/>
    <property type="evidence" value="ECO:0007669"/>
    <property type="project" value="InterPro"/>
</dbReference>
<dbReference type="CDD" id="cd07023">
    <property type="entry name" value="S49_Sppa_N_C"/>
    <property type="match status" value="1"/>
</dbReference>
<evidence type="ECO:0000256" key="2">
    <source>
        <dbReference type="ARBA" id="ARBA00008683"/>
    </source>
</evidence>
<dbReference type="EC" id="3.4.21.-" evidence="10"/>
<dbReference type="InterPro" id="IPR047272">
    <property type="entry name" value="S49_SppA_C"/>
</dbReference>